<dbReference type="EMBL" id="CAJNOI010003105">
    <property type="protein sequence ID" value="CAF1505690.1"/>
    <property type="molecule type" value="Genomic_DNA"/>
</dbReference>
<dbReference type="EMBL" id="CAJNOM010003447">
    <property type="protein sequence ID" value="CAF1645737.1"/>
    <property type="molecule type" value="Genomic_DNA"/>
</dbReference>
<keyword evidence="1" id="KW-1133">Transmembrane helix</keyword>
<evidence type="ECO:0000313" key="4">
    <source>
        <dbReference type="Proteomes" id="UP000663832"/>
    </source>
</evidence>
<dbReference type="Proteomes" id="UP000663832">
    <property type="component" value="Unassembled WGS sequence"/>
</dbReference>
<evidence type="ECO:0000256" key="1">
    <source>
        <dbReference type="SAM" id="Phobius"/>
    </source>
</evidence>
<proteinExistence type="predicted"/>
<evidence type="ECO:0000313" key="3">
    <source>
        <dbReference type="EMBL" id="CAF1645737.1"/>
    </source>
</evidence>
<evidence type="ECO:0000313" key="2">
    <source>
        <dbReference type="EMBL" id="CAF1505690.1"/>
    </source>
</evidence>
<name>A0A816EEN6_9BILA</name>
<keyword evidence="1" id="KW-0472">Membrane</keyword>
<comment type="caution">
    <text evidence="3">The sequence shown here is derived from an EMBL/GenBank/DDBJ whole genome shotgun (WGS) entry which is preliminary data.</text>
</comment>
<protein>
    <submittedName>
        <fullName evidence="3">Uncharacterized protein</fullName>
    </submittedName>
</protein>
<dbReference type="AlphaFoldDB" id="A0A816EEN6"/>
<sequence>MARLFNVTGFYTGCNVIESLLQSTLECLYHQTCIDKLQSYLLSSPIPVLALVDSPSLSRYPKTTTVNNLLSNLMTERLGWSYSYTQYYQACSPEYCSYQTTADNTKINTIYIVFLMFFILGGPLSVLKLLISALTKIIVCCVRKSPRQIVPEASIIYT</sequence>
<feature type="transmembrane region" description="Helical" evidence="1">
    <location>
        <begin position="110"/>
        <end position="139"/>
    </location>
</feature>
<organism evidence="3 4">
    <name type="scientific">Adineta steineri</name>
    <dbReference type="NCBI Taxonomy" id="433720"/>
    <lineage>
        <taxon>Eukaryota</taxon>
        <taxon>Metazoa</taxon>
        <taxon>Spiralia</taxon>
        <taxon>Gnathifera</taxon>
        <taxon>Rotifera</taxon>
        <taxon>Eurotatoria</taxon>
        <taxon>Bdelloidea</taxon>
        <taxon>Adinetida</taxon>
        <taxon>Adinetidae</taxon>
        <taxon>Adineta</taxon>
    </lineage>
</organism>
<dbReference type="Proteomes" id="UP000663877">
    <property type="component" value="Unassembled WGS sequence"/>
</dbReference>
<dbReference type="OrthoDB" id="10303781at2759"/>
<keyword evidence="1" id="KW-0812">Transmembrane</keyword>
<keyword evidence="4" id="KW-1185">Reference proteome</keyword>
<accession>A0A816EEN6</accession>
<gene>
    <name evidence="2" type="ORF">BJG266_LOCUS43430</name>
    <name evidence="3" type="ORF">QVE165_LOCUS60347</name>
</gene>
<reference evidence="3" key="1">
    <citation type="submission" date="2021-02" db="EMBL/GenBank/DDBJ databases">
        <authorList>
            <person name="Nowell W R."/>
        </authorList>
    </citation>
    <scope>NUCLEOTIDE SEQUENCE</scope>
</reference>